<gene>
    <name evidence="1" type="ORF">RHMOL_Rhmol07G0030300</name>
</gene>
<dbReference type="EMBL" id="CM046394">
    <property type="protein sequence ID" value="KAI8545296.1"/>
    <property type="molecule type" value="Genomic_DNA"/>
</dbReference>
<name>A0ACC0MX20_RHOML</name>
<proteinExistence type="predicted"/>
<organism evidence="1 2">
    <name type="scientific">Rhododendron molle</name>
    <name type="common">Chinese azalea</name>
    <name type="synonym">Azalea mollis</name>
    <dbReference type="NCBI Taxonomy" id="49168"/>
    <lineage>
        <taxon>Eukaryota</taxon>
        <taxon>Viridiplantae</taxon>
        <taxon>Streptophyta</taxon>
        <taxon>Embryophyta</taxon>
        <taxon>Tracheophyta</taxon>
        <taxon>Spermatophyta</taxon>
        <taxon>Magnoliopsida</taxon>
        <taxon>eudicotyledons</taxon>
        <taxon>Gunneridae</taxon>
        <taxon>Pentapetalae</taxon>
        <taxon>asterids</taxon>
        <taxon>Ericales</taxon>
        <taxon>Ericaceae</taxon>
        <taxon>Ericoideae</taxon>
        <taxon>Rhodoreae</taxon>
        <taxon>Rhododendron</taxon>
    </lineage>
</organism>
<accession>A0ACC0MX20</accession>
<keyword evidence="2" id="KW-1185">Reference proteome</keyword>
<evidence type="ECO:0000313" key="2">
    <source>
        <dbReference type="Proteomes" id="UP001062846"/>
    </source>
</evidence>
<dbReference type="Proteomes" id="UP001062846">
    <property type="component" value="Chromosome 7"/>
</dbReference>
<reference evidence="1" key="1">
    <citation type="submission" date="2022-02" db="EMBL/GenBank/DDBJ databases">
        <title>Plant Genome Project.</title>
        <authorList>
            <person name="Zhang R.-G."/>
        </authorList>
    </citation>
    <scope>NUCLEOTIDE SEQUENCE</scope>
    <source>
        <strain evidence="1">AT1</strain>
    </source>
</reference>
<sequence length="285" mass="32524">MLWRTLMNNLSASVQLCTEANEILYSQKASLAELTAQVDEEREQRREEREKAALDLKLSIQSSDRSPRGAETTFGHCLETRKGTTRSNHQKVEELEHEAEKLRKELENVKAAREEAWAKVSALELEINAEMRDIDFERRRLKGARERIMLRETQLRVYSTTEEISSLFANQQEQLKAMQRTLEDEENYENTSVDFDLKVTPYRGDINGTLAREKQATANQINSADNAGSGPSIRRCCRNQLDNTSSDEASVTESMIVISEAKKMPETHRKPNSLGVTQIVKGGWF</sequence>
<comment type="caution">
    <text evidence="1">The sequence shown here is derived from an EMBL/GenBank/DDBJ whole genome shotgun (WGS) entry which is preliminary data.</text>
</comment>
<evidence type="ECO:0000313" key="1">
    <source>
        <dbReference type="EMBL" id="KAI8545296.1"/>
    </source>
</evidence>
<protein>
    <submittedName>
        <fullName evidence="1">Uncharacterized protein</fullName>
    </submittedName>
</protein>